<accession>A0A0F6WFQ8</accession>
<reference evidence="1" key="1">
    <citation type="journal article" date="2015" name="Genome Announc.">
        <title>Complete Genome Sequence of the Linear Plasmid pJD12 Hosted by Micrococcus sp. D12, Isolated from a High-Altitude Volcanic Lake in Argentina.</title>
        <authorList>
            <person name="Dib J.R."/>
            <person name="Angelov A."/>
            <person name="Liebl W."/>
            <person name="Dobber J."/>
            <person name="Voget S."/>
            <person name="Schuldes J."/>
            <person name="Gorriti M."/>
            <person name="Farias M.E."/>
            <person name="Meinhardt F."/>
            <person name="Daniel R."/>
        </authorList>
    </citation>
    <scope>NUCLEOTIDE SEQUENCE</scope>
    <source>
        <strain evidence="1">MG-2010-D12</strain>
        <plasmid evidence="1">pJD12</plasmid>
    </source>
</reference>
<sequence length="79" mass="9009">MEQQTTTPTYADGYKAGYQDAKAFYTRRDNHARTVARHWRAVADHPKGARSIEVLTMLFPDLVRTLDAMAAHELDHPQP</sequence>
<dbReference type="AlphaFoldDB" id="A0A0F6WFQ8"/>
<geneLocation type="plasmid" evidence="1">
    <name>pJD12</name>
</geneLocation>
<dbReference type="RefSeq" id="WP_098471855.1">
    <property type="nucleotide sequence ID" value="NZ_KR152226.1"/>
</dbReference>
<evidence type="ECO:0000313" key="1">
    <source>
        <dbReference type="EMBL" id="AKF15853.1"/>
    </source>
</evidence>
<protein>
    <submittedName>
        <fullName evidence="1">Uncharacterized protein</fullName>
    </submittedName>
</protein>
<organism evidence="1">
    <name type="scientific">Micrococcus sp. MG-2010-D12</name>
    <dbReference type="NCBI Taxonomy" id="936902"/>
    <lineage>
        <taxon>Bacteria</taxon>
        <taxon>Bacillati</taxon>
        <taxon>Actinomycetota</taxon>
        <taxon>Actinomycetes</taxon>
        <taxon>Micrococcales</taxon>
        <taxon>Micrococcaceae</taxon>
        <taxon>Micrococcus</taxon>
    </lineage>
</organism>
<keyword evidence="1" id="KW-0614">Plasmid</keyword>
<name>A0A0F6WFQ8_9MICC</name>
<gene>
    <name evidence="1" type="ORF">pJD12_770</name>
</gene>
<proteinExistence type="predicted"/>
<dbReference type="EMBL" id="KR152226">
    <property type="protein sequence ID" value="AKF15853.1"/>
    <property type="molecule type" value="Genomic_DNA"/>
</dbReference>